<accession>A0AA38UTR8</accession>
<feature type="region of interest" description="Disordered" evidence="1">
    <location>
        <begin position="577"/>
        <end position="602"/>
    </location>
</feature>
<dbReference type="Proteomes" id="UP001142393">
    <property type="component" value="Unassembled WGS sequence"/>
</dbReference>
<comment type="caution">
    <text evidence="4">The sequence shown here is derived from an EMBL/GenBank/DDBJ whole genome shotgun (WGS) entry which is preliminary data.</text>
</comment>
<dbReference type="InterPro" id="IPR055427">
    <property type="entry name" value="TRAPPC13_N"/>
</dbReference>
<dbReference type="EMBL" id="JANVFU010000011">
    <property type="protein sequence ID" value="KAJ3741956.1"/>
    <property type="molecule type" value="Genomic_DNA"/>
</dbReference>
<evidence type="ECO:0000259" key="3">
    <source>
        <dbReference type="Pfam" id="PF23647"/>
    </source>
</evidence>
<keyword evidence="6" id="KW-1185">Reference proteome</keyword>
<dbReference type="GO" id="GO:1990072">
    <property type="term" value="C:TRAPPIII protein complex"/>
    <property type="evidence" value="ECO:0007669"/>
    <property type="project" value="TreeGrafter"/>
</dbReference>
<feature type="compositionally biased region" description="Low complexity" evidence="1">
    <location>
        <begin position="580"/>
        <end position="594"/>
    </location>
</feature>
<feature type="compositionally biased region" description="Low complexity" evidence="1">
    <location>
        <begin position="365"/>
        <end position="386"/>
    </location>
</feature>
<feature type="compositionally biased region" description="Polar residues" evidence="1">
    <location>
        <begin position="346"/>
        <end position="364"/>
    </location>
</feature>
<dbReference type="Pfam" id="PF23647">
    <property type="entry name" value="TRAPPC13_M"/>
    <property type="match status" value="1"/>
</dbReference>
<feature type="region of interest" description="Disordered" evidence="1">
    <location>
        <begin position="344"/>
        <end position="405"/>
    </location>
</feature>
<gene>
    <name evidence="4" type="ORF">DFH05DRAFT_266472</name>
    <name evidence="5" type="ORF">F5890DRAFT_1412736</name>
</gene>
<reference evidence="4 6" key="3">
    <citation type="journal article" date="2023" name="Proc. Natl. Acad. Sci. U.S.A.">
        <title>A global phylogenomic analysis of the shiitake genus Lentinula.</title>
        <authorList>
            <person name="Sierra-Patev S."/>
            <person name="Min B."/>
            <person name="Naranjo-Ortiz M."/>
            <person name="Looney B."/>
            <person name="Konkel Z."/>
            <person name="Slot J.C."/>
            <person name="Sakamoto Y."/>
            <person name="Steenwyk J.L."/>
            <person name="Rokas A."/>
            <person name="Carro J."/>
            <person name="Camarero S."/>
            <person name="Ferreira P."/>
            <person name="Molpeceres G."/>
            <person name="Ruiz-Duenas F.J."/>
            <person name="Serrano A."/>
            <person name="Henrissat B."/>
            <person name="Drula E."/>
            <person name="Hughes K.W."/>
            <person name="Mata J.L."/>
            <person name="Ishikawa N.K."/>
            <person name="Vargas-Isla R."/>
            <person name="Ushijima S."/>
            <person name="Smith C.A."/>
            <person name="Donoghue J."/>
            <person name="Ahrendt S."/>
            <person name="Andreopoulos W."/>
            <person name="He G."/>
            <person name="LaButti K."/>
            <person name="Lipzen A."/>
            <person name="Ng V."/>
            <person name="Riley R."/>
            <person name="Sandor L."/>
            <person name="Barry K."/>
            <person name="Martinez A.T."/>
            <person name="Xiao Y."/>
            <person name="Gibbons J.G."/>
            <person name="Terashima K."/>
            <person name="Grigoriev I.V."/>
            <person name="Hibbett D."/>
        </authorList>
    </citation>
    <scope>NUCLEOTIDE SEQUENCE [LARGE SCALE GENOMIC DNA]</scope>
    <source>
        <strain evidence="4 6">TFB7810</strain>
    </source>
</reference>
<dbReference type="PANTHER" id="PTHR13134:SF3">
    <property type="entry name" value="TRAFFICKING PROTEIN PARTICLE COMPLEX SUBUNIT 13"/>
    <property type="match status" value="1"/>
</dbReference>
<evidence type="ECO:0000313" key="6">
    <source>
        <dbReference type="Proteomes" id="UP001142393"/>
    </source>
</evidence>
<dbReference type="EMBL" id="MU802005">
    <property type="protein sequence ID" value="KAJ3983922.1"/>
    <property type="molecule type" value="Genomic_DNA"/>
</dbReference>
<reference evidence="4" key="1">
    <citation type="submission" date="2022-08" db="EMBL/GenBank/DDBJ databases">
        <authorList>
            <consortium name="DOE Joint Genome Institute"/>
            <person name="Min B."/>
            <person name="Sierra-Patev S."/>
            <person name="Naranjo-Ortiz M."/>
            <person name="Looney B."/>
            <person name="Konkel Z."/>
            <person name="Slot J.C."/>
            <person name="Sakamoto Y."/>
            <person name="Steenwyk J.L."/>
            <person name="Rokas A."/>
            <person name="Carro J."/>
            <person name="Camarero S."/>
            <person name="Ferreira P."/>
            <person name="Molpeceres G."/>
            <person name="Ruiz-duenas F.J."/>
            <person name="Serrano A."/>
            <person name="Henrissat B."/>
            <person name="Drula E."/>
            <person name="Hughes K.W."/>
            <person name="Mata J.L."/>
            <person name="Ishikawa N.K."/>
            <person name="Vargas-Isla R."/>
            <person name="Ushijima S."/>
            <person name="Smith C.A."/>
            <person name="Ahrendt S."/>
            <person name="Andreopoulos W."/>
            <person name="He G."/>
            <person name="LaButti K."/>
            <person name="Lipzen A."/>
            <person name="Ng V."/>
            <person name="Riley R."/>
            <person name="Sandor L."/>
            <person name="Barry K."/>
            <person name="Martinez A.T."/>
            <person name="Xiao Y."/>
            <person name="Gibbons J.G."/>
            <person name="Terashima K."/>
            <person name="Hibbett D.S."/>
            <person name="Grigoriev I.V."/>
        </authorList>
    </citation>
    <scope>NUCLEOTIDE SEQUENCE</scope>
    <source>
        <strain evidence="4">TFB7810</strain>
    </source>
</reference>
<organism evidence="4 6">
    <name type="scientific">Lentinula detonsa</name>
    <dbReference type="NCBI Taxonomy" id="2804962"/>
    <lineage>
        <taxon>Eukaryota</taxon>
        <taxon>Fungi</taxon>
        <taxon>Dikarya</taxon>
        <taxon>Basidiomycota</taxon>
        <taxon>Agaricomycotina</taxon>
        <taxon>Agaricomycetes</taxon>
        <taxon>Agaricomycetidae</taxon>
        <taxon>Agaricales</taxon>
        <taxon>Marasmiineae</taxon>
        <taxon>Omphalotaceae</taxon>
        <taxon>Lentinula</taxon>
    </lineage>
</organism>
<protein>
    <recommendedName>
        <fullName evidence="7">DUF974-domain-containing protein</fullName>
    </recommendedName>
</protein>
<evidence type="ECO:0000313" key="4">
    <source>
        <dbReference type="EMBL" id="KAJ3741956.1"/>
    </source>
</evidence>
<evidence type="ECO:0000259" key="2">
    <source>
        <dbReference type="Pfam" id="PF06159"/>
    </source>
</evidence>
<feature type="region of interest" description="Disordered" evidence="1">
    <location>
        <begin position="461"/>
        <end position="491"/>
    </location>
</feature>
<evidence type="ECO:0008006" key="7">
    <source>
        <dbReference type="Google" id="ProtNLM"/>
    </source>
</evidence>
<accession>A0A9W8NW26</accession>
<reference evidence="5" key="2">
    <citation type="submission" date="2022-08" db="EMBL/GenBank/DDBJ databases">
        <authorList>
            <consortium name="DOE Joint Genome Institute"/>
            <person name="Min B."/>
            <person name="Riley R."/>
            <person name="Sierra-Patev S."/>
            <person name="Naranjo-Ortiz M."/>
            <person name="Looney B."/>
            <person name="Konkel Z."/>
            <person name="Slot J.C."/>
            <person name="Sakamoto Y."/>
            <person name="Steenwyk J.L."/>
            <person name="Rokas A."/>
            <person name="Carro J."/>
            <person name="Camarero S."/>
            <person name="Ferreira P."/>
            <person name="Molpeceres G."/>
            <person name="Ruiz-Duenas F.J."/>
            <person name="Serrano A."/>
            <person name="Henrissat B."/>
            <person name="Drula E."/>
            <person name="Hughes K.W."/>
            <person name="Mata J.L."/>
            <person name="Ishikawa N.K."/>
            <person name="Vargas-Isla R."/>
            <person name="Ushijima S."/>
            <person name="Smith C.A."/>
            <person name="Ahrendt S."/>
            <person name="Andreopoulos W."/>
            <person name="He G."/>
            <person name="Labutti K."/>
            <person name="Lipzen A."/>
            <person name="Ng V."/>
            <person name="Sandor L."/>
            <person name="Barry K."/>
            <person name="Martinez A.T."/>
            <person name="Xiao Y."/>
            <person name="Gibbons J.G."/>
            <person name="Terashima K."/>
            <person name="Hibbett D.S."/>
            <person name="Grigoriev I.V."/>
        </authorList>
    </citation>
    <scope>NUCLEOTIDE SEQUENCE</scope>
    <source>
        <strain evidence="5">TFB7829</strain>
    </source>
</reference>
<proteinExistence type="predicted"/>
<dbReference type="Proteomes" id="UP001163850">
    <property type="component" value="Unassembled WGS sequence"/>
</dbReference>
<feature type="compositionally biased region" description="Low complexity" evidence="1">
    <location>
        <begin position="461"/>
        <end position="472"/>
    </location>
</feature>
<evidence type="ECO:0000313" key="5">
    <source>
        <dbReference type="EMBL" id="KAJ3983922.1"/>
    </source>
</evidence>
<feature type="domain" description="Trafficking protein particle complex subunit 13 middle" evidence="3">
    <location>
        <begin position="191"/>
        <end position="326"/>
    </location>
</feature>
<dbReference type="InterPro" id="IPR055429">
    <property type="entry name" value="TRAPPC13_M"/>
</dbReference>
<dbReference type="InterPro" id="IPR010378">
    <property type="entry name" value="TRAPPC13"/>
</dbReference>
<dbReference type="AlphaFoldDB" id="A0A9W8NW26"/>
<name>A0A9W8NW26_9AGAR</name>
<dbReference type="PANTHER" id="PTHR13134">
    <property type="entry name" value="TRAFFICKING PROTEIN PARTICLE COMPLEX SUBUNIT 13"/>
    <property type="match status" value="1"/>
</dbReference>
<feature type="region of interest" description="Disordered" evidence="1">
    <location>
        <begin position="515"/>
        <end position="534"/>
    </location>
</feature>
<sequence>MSDSPATHLLSLKVMRVSRPALASAWQPFYSSSPSFSAHSTQSILSLQGTNPLPGYPKTLRDLTQVSELLTLPSSFGSIQLGETFSSCLSVNNEATTQVDAVALKVEMQTATSKITLAEIGGKDTSLEPQDTLENVVHHEIKELGQHVLACTVSYRFNPQNSRTPPVSEETSDPNILTFRKFYKFVVTNPLSVKTKVHAPRSPSALMVPAERDKIFLEVHIQNLTPESIWFERMHFEAADGWNARDTNVISISGEEQSLYTGSTALMQPHDMRQYIYILSPKISSLEPVIHPPGSVIPLGRLDISWRSSYGEPGRLLTSMLTRRIPLLPQPVLPQPVSALPPYLKRQSTSATTPAGSKSPQLTQSRPGSPVPRSSSPVPYRARASSIVSGAPQIPPSPQPAASTTSIDVHLLSKDVPRDTITVGRGFKVKLTLALSSLLTSQRHRQRLQLSLVIQHIGFPPTSGPTAPSASKPAPPPPDFSSFSPHSLSSPGFSSPSPTYATFNYPLAHQKLLEASQEQSATKESLAIDPVKPSETMKLLPPPFFEKVDESKRQRMTTVAFSGPSAIVLPPIDLVARPQSHSSESSSSAAADSHAGGGSHSASKHQATLDFELDYVAIRRGFALVGGLRLLLVGESLVDDDAEVEKEDGQSANLKTLEMRMLKEWNVIAEVLVS</sequence>
<evidence type="ECO:0000256" key="1">
    <source>
        <dbReference type="SAM" id="MobiDB-lite"/>
    </source>
</evidence>
<dbReference type="Pfam" id="PF06159">
    <property type="entry name" value="TRAPPC13_N"/>
    <property type="match status" value="1"/>
</dbReference>
<feature type="domain" description="Trafficking protein particle complex subunit 13 N-terminal" evidence="2">
    <location>
        <begin position="8"/>
        <end position="187"/>
    </location>
</feature>
<feature type="compositionally biased region" description="Low complexity" evidence="1">
    <location>
        <begin position="480"/>
        <end position="491"/>
    </location>
</feature>